<feature type="transmembrane region" description="Helical" evidence="2">
    <location>
        <begin position="88"/>
        <end position="112"/>
    </location>
</feature>
<accession>A0ABQ4AX71</accession>
<dbReference type="InterPro" id="IPR026004">
    <property type="entry name" value="Septum_form"/>
</dbReference>
<evidence type="ECO:0000256" key="2">
    <source>
        <dbReference type="SAM" id="Phobius"/>
    </source>
</evidence>
<feature type="region of interest" description="Disordered" evidence="1">
    <location>
        <begin position="1"/>
        <end position="80"/>
    </location>
</feature>
<evidence type="ECO:0000313" key="5">
    <source>
        <dbReference type="Proteomes" id="UP000631312"/>
    </source>
</evidence>
<dbReference type="Proteomes" id="UP000631312">
    <property type="component" value="Unassembled WGS sequence"/>
</dbReference>
<dbReference type="EMBL" id="BOMP01000168">
    <property type="protein sequence ID" value="GIE45627.1"/>
    <property type="molecule type" value="Genomic_DNA"/>
</dbReference>
<evidence type="ECO:0000259" key="3">
    <source>
        <dbReference type="Pfam" id="PF13845"/>
    </source>
</evidence>
<sequence>MINKGHRAGGAGNYRATVHNQVPSDPIQQPATPAAAPPPFPPAPPQPFPPAPGAGPQPFGGPVAPGQYPPGWSGDPFAPAPKEGTNGWAIAGLLTTFLVSGLVGAVFAVIALRKIKRQPQRGRGLAIATLIIAGLQVLFIAAIIGVLVVDERRDAAAGIDDVVVTELKAGDCIRDFDGSSAIYDLPTVACTDPHQAEIYHVYTFPEGSYPGTAQVEAESDKRCGAAFEPYLTPQTENMDIYYLYPRDAREWRQDRSISCIVVAPSGTLTAPLTK</sequence>
<feature type="compositionally biased region" description="Polar residues" evidence="1">
    <location>
        <begin position="18"/>
        <end position="27"/>
    </location>
</feature>
<keyword evidence="2" id="KW-1133">Transmembrane helix</keyword>
<evidence type="ECO:0000313" key="4">
    <source>
        <dbReference type="EMBL" id="GIE45627.1"/>
    </source>
</evidence>
<evidence type="ECO:0000256" key="1">
    <source>
        <dbReference type="SAM" id="MobiDB-lite"/>
    </source>
</evidence>
<organism evidence="4 5">
    <name type="scientific">Actinoplanes lobatus</name>
    <dbReference type="NCBI Taxonomy" id="113568"/>
    <lineage>
        <taxon>Bacteria</taxon>
        <taxon>Bacillati</taxon>
        <taxon>Actinomycetota</taxon>
        <taxon>Actinomycetes</taxon>
        <taxon>Micromonosporales</taxon>
        <taxon>Micromonosporaceae</taxon>
        <taxon>Actinoplanes</taxon>
    </lineage>
</organism>
<feature type="domain" description="Septum formation-related" evidence="3">
    <location>
        <begin position="168"/>
        <end position="259"/>
    </location>
</feature>
<gene>
    <name evidence="4" type="ORF">Alo02nite_85250</name>
</gene>
<proteinExistence type="predicted"/>
<feature type="compositionally biased region" description="Pro residues" evidence="1">
    <location>
        <begin position="35"/>
        <end position="55"/>
    </location>
</feature>
<reference evidence="4 5" key="1">
    <citation type="submission" date="2021-01" db="EMBL/GenBank/DDBJ databases">
        <title>Whole genome shotgun sequence of Actinoplanes lobatus NBRC 12513.</title>
        <authorList>
            <person name="Komaki H."/>
            <person name="Tamura T."/>
        </authorList>
    </citation>
    <scope>NUCLEOTIDE SEQUENCE [LARGE SCALE GENOMIC DNA]</scope>
    <source>
        <strain evidence="4 5">NBRC 12513</strain>
    </source>
</reference>
<keyword evidence="2" id="KW-0812">Transmembrane</keyword>
<comment type="caution">
    <text evidence="4">The sequence shown here is derived from an EMBL/GenBank/DDBJ whole genome shotgun (WGS) entry which is preliminary data.</text>
</comment>
<protein>
    <recommendedName>
        <fullName evidence="3">Septum formation-related domain-containing protein</fullName>
    </recommendedName>
</protein>
<keyword evidence="2" id="KW-0472">Membrane</keyword>
<feature type="transmembrane region" description="Helical" evidence="2">
    <location>
        <begin position="124"/>
        <end position="149"/>
    </location>
</feature>
<keyword evidence="5" id="KW-1185">Reference proteome</keyword>
<name>A0ABQ4AX71_9ACTN</name>
<feature type="compositionally biased region" description="Low complexity" evidence="1">
    <location>
        <begin position="56"/>
        <end position="66"/>
    </location>
</feature>
<dbReference type="Pfam" id="PF13845">
    <property type="entry name" value="Septum_form"/>
    <property type="match status" value="1"/>
</dbReference>